<sequence>MDSRKGGPPYRCADTALVRAARYSRLPLPAWPDLTDDTPARQVRWQAWLRDVWSMTEVADTIEQASPLLAQQINTLCSAAHPHGSPHQPPPHDPQREPCLSTQVESAMSGVA</sequence>
<evidence type="ECO:0000313" key="2">
    <source>
        <dbReference type="EMBL" id="MFM9652660.1"/>
    </source>
</evidence>
<dbReference type="EMBL" id="JBJVNE010000031">
    <property type="protein sequence ID" value="MFM9652660.1"/>
    <property type="molecule type" value="Genomic_DNA"/>
</dbReference>
<evidence type="ECO:0000256" key="1">
    <source>
        <dbReference type="SAM" id="MobiDB-lite"/>
    </source>
</evidence>
<name>A0ABW9IW34_STRGJ</name>
<organism evidence="2 3">
    <name type="scientific">Streptomyces galilaeus</name>
    <dbReference type="NCBI Taxonomy" id="33899"/>
    <lineage>
        <taxon>Bacteria</taxon>
        <taxon>Bacillati</taxon>
        <taxon>Actinomycetota</taxon>
        <taxon>Actinomycetes</taxon>
        <taxon>Kitasatosporales</taxon>
        <taxon>Streptomycetaceae</taxon>
        <taxon>Streptomyces</taxon>
    </lineage>
</organism>
<proteinExistence type="predicted"/>
<evidence type="ECO:0000313" key="3">
    <source>
        <dbReference type="Proteomes" id="UP001631993"/>
    </source>
</evidence>
<gene>
    <name evidence="2" type="ORF">ACKI1S_41970</name>
</gene>
<feature type="region of interest" description="Disordered" evidence="1">
    <location>
        <begin position="77"/>
        <end position="112"/>
    </location>
</feature>
<dbReference type="RefSeq" id="WP_369276686.1">
    <property type="nucleotide sequence ID" value="NZ_JBJVMW010000032.1"/>
</dbReference>
<comment type="caution">
    <text evidence="2">The sequence shown here is derived from an EMBL/GenBank/DDBJ whole genome shotgun (WGS) entry which is preliminary data.</text>
</comment>
<reference evidence="2 3" key="1">
    <citation type="submission" date="2024-12" db="EMBL/GenBank/DDBJ databases">
        <title>Forecasting of Potato common scab and diversities of Pathogenic streptomyces spp. in china.</title>
        <authorList>
            <person name="Handique U."/>
            <person name="Wu J."/>
        </authorList>
    </citation>
    <scope>NUCLEOTIDE SEQUENCE [LARGE SCALE GENOMIC DNA]</scope>
    <source>
        <strain evidence="2 3">ZRIMU1585</strain>
    </source>
</reference>
<accession>A0ABW9IW34</accession>
<dbReference type="Proteomes" id="UP001631993">
    <property type="component" value="Unassembled WGS sequence"/>
</dbReference>
<keyword evidence="3" id="KW-1185">Reference proteome</keyword>
<protein>
    <submittedName>
        <fullName evidence="2">Uncharacterized protein</fullName>
    </submittedName>
</protein>